<dbReference type="AlphaFoldDB" id="A0A7Y3RP56"/>
<comment type="caution">
    <text evidence="6">Lacks conserved residue(s) required for the propagation of feature annotation.</text>
</comment>
<keyword evidence="5 6" id="KW-0472">Membrane</keyword>
<dbReference type="Pfam" id="PF02104">
    <property type="entry name" value="SURF1"/>
    <property type="match status" value="1"/>
</dbReference>
<dbReference type="EMBL" id="JABFCX010000003">
    <property type="protein sequence ID" value="NNU17590.1"/>
    <property type="molecule type" value="Genomic_DNA"/>
</dbReference>
<evidence type="ECO:0000256" key="3">
    <source>
        <dbReference type="ARBA" id="ARBA00022692"/>
    </source>
</evidence>
<keyword evidence="6" id="KW-1003">Cell membrane</keyword>
<keyword evidence="8" id="KW-1185">Reference proteome</keyword>
<dbReference type="RefSeq" id="WP_173201164.1">
    <property type="nucleotide sequence ID" value="NZ_JABFCX010000003.1"/>
</dbReference>
<evidence type="ECO:0000256" key="4">
    <source>
        <dbReference type="ARBA" id="ARBA00022989"/>
    </source>
</evidence>
<feature type="transmembrane region" description="Helical" evidence="6">
    <location>
        <begin position="208"/>
        <end position="227"/>
    </location>
</feature>
<evidence type="ECO:0000313" key="7">
    <source>
        <dbReference type="EMBL" id="NNU17590.1"/>
    </source>
</evidence>
<dbReference type="PANTHER" id="PTHR23427">
    <property type="entry name" value="SURFEIT LOCUS PROTEIN"/>
    <property type="match status" value="1"/>
</dbReference>
<comment type="similarity">
    <text evidence="2 6">Belongs to the SURF1 family.</text>
</comment>
<dbReference type="PANTHER" id="PTHR23427:SF2">
    <property type="entry name" value="SURFEIT LOCUS PROTEIN 1"/>
    <property type="match status" value="1"/>
</dbReference>
<reference evidence="7 8" key="1">
    <citation type="submission" date="2020-05" db="EMBL/GenBank/DDBJ databases">
        <title>Parvularcula mediterraneae sp. nov., isolated from polypropylene straw from shallow seawater of the seashore of Laganas in Zakynthos island, Greece.</title>
        <authorList>
            <person name="Szabo I."/>
            <person name="Al-Omari J."/>
            <person name="Rado J."/>
            <person name="Szerdahelyi G.S."/>
        </authorList>
    </citation>
    <scope>NUCLEOTIDE SEQUENCE [LARGE SCALE GENOMIC DNA]</scope>
    <source>
        <strain evidence="7 8">ZS-1/3</strain>
    </source>
</reference>
<sequence length="232" mass="25079">MKIAVRPGLWIASAVAVAILLTLGTWQVKRLQWKTELIGTVEARVEAAPIPLPEVLGREDAEIAYQPVRAVGGFPSAKTAHVPGTYDGMPGAYAFQAMRLDEPEGAVLVINRGFVPNDQRAEFYPLPDAEAMTGLIRPYRETGGLAGAFAPPDRPEDGVFHARDPQRLAAYLAPGETGEVLPFILDSTLPTELPRGGTTRVTFTNNHLGYAITWYGLAAGLFAVTLLTSRKR</sequence>
<gene>
    <name evidence="7" type="ORF">HK107_14760</name>
</gene>
<dbReference type="InterPro" id="IPR002994">
    <property type="entry name" value="Surf1/Shy1"/>
</dbReference>
<dbReference type="CDD" id="cd06662">
    <property type="entry name" value="SURF1"/>
    <property type="match status" value="1"/>
</dbReference>
<evidence type="ECO:0000256" key="6">
    <source>
        <dbReference type="RuleBase" id="RU363076"/>
    </source>
</evidence>
<dbReference type="PROSITE" id="PS50895">
    <property type="entry name" value="SURF1"/>
    <property type="match status" value="1"/>
</dbReference>
<dbReference type="Proteomes" id="UP000536835">
    <property type="component" value="Unassembled WGS sequence"/>
</dbReference>
<comment type="caution">
    <text evidence="7">The sequence shown here is derived from an EMBL/GenBank/DDBJ whole genome shotgun (WGS) entry which is preliminary data.</text>
</comment>
<comment type="subcellular location">
    <subcellularLocation>
        <location evidence="6">Cell membrane</location>
        <topology evidence="6">Multi-pass membrane protein</topology>
    </subcellularLocation>
    <subcellularLocation>
        <location evidence="1">Membrane</location>
    </subcellularLocation>
</comment>
<keyword evidence="4 6" id="KW-1133">Transmembrane helix</keyword>
<evidence type="ECO:0000313" key="8">
    <source>
        <dbReference type="Proteomes" id="UP000536835"/>
    </source>
</evidence>
<accession>A0A7Y3RP56</accession>
<evidence type="ECO:0000256" key="5">
    <source>
        <dbReference type="ARBA" id="ARBA00023136"/>
    </source>
</evidence>
<protein>
    <recommendedName>
        <fullName evidence="6">SURF1-like protein</fullName>
    </recommendedName>
</protein>
<evidence type="ECO:0000256" key="2">
    <source>
        <dbReference type="ARBA" id="ARBA00007165"/>
    </source>
</evidence>
<name>A0A7Y3RP56_9PROT</name>
<dbReference type="GO" id="GO:0005886">
    <property type="term" value="C:plasma membrane"/>
    <property type="evidence" value="ECO:0007669"/>
    <property type="project" value="UniProtKB-SubCell"/>
</dbReference>
<dbReference type="InterPro" id="IPR045214">
    <property type="entry name" value="Surf1/Surf4"/>
</dbReference>
<evidence type="ECO:0000256" key="1">
    <source>
        <dbReference type="ARBA" id="ARBA00004370"/>
    </source>
</evidence>
<keyword evidence="3 6" id="KW-0812">Transmembrane</keyword>
<proteinExistence type="inferred from homology"/>
<organism evidence="7 8">
    <name type="scientific">Parvularcula mediterranea</name>
    <dbReference type="NCBI Taxonomy" id="2732508"/>
    <lineage>
        <taxon>Bacteria</taxon>
        <taxon>Pseudomonadati</taxon>
        <taxon>Pseudomonadota</taxon>
        <taxon>Alphaproteobacteria</taxon>
        <taxon>Parvularculales</taxon>
        <taxon>Parvularculaceae</taxon>
        <taxon>Parvularcula</taxon>
    </lineage>
</organism>